<gene>
    <name evidence="9" type="ORF">HGRIS_007026</name>
</gene>
<evidence type="ECO:0000256" key="5">
    <source>
        <dbReference type="ARBA" id="ARBA00023242"/>
    </source>
</evidence>
<dbReference type="PANTHER" id="PTHR23061:SF12">
    <property type="entry name" value="DNA POLYMERASE ALPHA SUBUNIT B"/>
    <property type="match status" value="1"/>
</dbReference>
<dbReference type="PIRSF" id="PIRSF018300">
    <property type="entry name" value="DNA_pol_alph_2"/>
    <property type="match status" value="1"/>
</dbReference>
<protein>
    <recommendedName>
        <fullName evidence="3 6">DNA polymerase alpha subunit B</fullName>
    </recommendedName>
</protein>
<feature type="domain" description="DNA polymerase alpha subunit B OB" evidence="8">
    <location>
        <begin position="200"/>
        <end position="280"/>
    </location>
</feature>
<keyword evidence="4 6" id="KW-0235">DNA replication</keyword>
<evidence type="ECO:0000256" key="2">
    <source>
        <dbReference type="ARBA" id="ARBA00007299"/>
    </source>
</evidence>
<feature type="domain" description="DNA polymerase alpha/delta/epsilon subunit B" evidence="7">
    <location>
        <begin position="356"/>
        <end position="646"/>
    </location>
</feature>
<evidence type="ECO:0000256" key="3">
    <source>
        <dbReference type="ARBA" id="ARBA00018596"/>
    </source>
</evidence>
<accession>A0ABR3JAS9</accession>
<dbReference type="InterPro" id="IPR016722">
    <property type="entry name" value="DNA_pol_alpha_bsu"/>
</dbReference>
<evidence type="ECO:0000256" key="6">
    <source>
        <dbReference type="PIRNR" id="PIRNR018300"/>
    </source>
</evidence>
<dbReference type="InterPro" id="IPR007185">
    <property type="entry name" value="DNA_pol_a/d/e_bsu"/>
</dbReference>
<evidence type="ECO:0000256" key="1">
    <source>
        <dbReference type="ARBA" id="ARBA00004123"/>
    </source>
</evidence>
<evidence type="ECO:0000259" key="8">
    <source>
        <dbReference type="Pfam" id="PF22062"/>
    </source>
</evidence>
<name>A0ABR3JAS9_9AGAR</name>
<reference evidence="10" key="1">
    <citation type="submission" date="2024-06" db="EMBL/GenBank/DDBJ databases">
        <title>Multi-omics analyses provide insights into the biosynthesis of the anticancer antibiotic pleurotin in Hohenbuehelia grisea.</title>
        <authorList>
            <person name="Weaver J.A."/>
            <person name="Alberti F."/>
        </authorList>
    </citation>
    <scope>NUCLEOTIDE SEQUENCE [LARGE SCALE GENOMIC DNA]</scope>
    <source>
        <strain evidence="10">T-177</strain>
    </source>
</reference>
<dbReference type="PANTHER" id="PTHR23061">
    <property type="entry name" value="DNA POLYMERASE 2 ALPHA 70 KDA SUBUNIT"/>
    <property type="match status" value="1"/>
</dbReference>
<evidence type="ECO:0000256" key="4">
    <source>
        <dbReference type="ARBA" id="ARBA00022705"/>
    </source>
</evidence>
<evidence type="ECO:0000313" key="10">
    <source>
        <dbReference type="Proteomes" id="UP001556367"/>
    </source>
</evidence>
<sequence length="687" mass="73731">MDSTKMRKEIIARFGNSLDEKILEECIKLCRIHALTAEDLYYKMEALQFSATSAAARFSEVQRTLDMDALTAIRAQLERELAKEQAKKKTTNFAAMRGRQGRGPMMGLRGMGLANPPVRGGGTQVMKDNMRARQQGTVGAQVKLEPGLSAGPSGASGVGATDAFVDVGTSSVVFRGPKTDEDSKNKRGYKYMFEKITERSEALDDRIDEFARLVQDYYGIQELGDPGATTDESVYVVGRVVQDADAASTVSVHVKLSEATICLESSRMMGSGGRVPLRFDPSLKVRVAGRREGKEREGQAYNAGLFPGMIVALKGKNGGGGWFAVEEILSLPPLKPSSVVKAEGSSDSGFAPFSMLVAAGPYTADADLQFKPWKALLGKIKASKPDVVVLLGPFIDSTHPLIQAGDVDLSPSQLFKREFTDPLSEFLNASSNSVAVIVPSVKDIVSSRAVFPQAELSSAEVGLKGIRLHLVPNPCRFSVNGISFGAESVDVLFHLKKEELVLRGSTSHWIPPPADGSFPPAKDENMMDVDGAAAPLATSDAVTPSVDAMSQLCRHVLHQRSFYPVFPVPVDLMHEVNLDVSHGTGLRLDDDPEGIIVKTEAADTKERGLLGLRVLMSKAKVASDRPSGEGTAPDVLILPSRLKHFVKTVEGTVAVNPSFLSKGTFAMMTVASRGPDGIAVEVPKLDG</sequence>
<dbReference type="Pfam" id="PF04042">
    <property type="entry name" value="DNA_pol_E_B"/>
    <property type="match status" value="1"/>
</dbReference>
<proteinExistence type="inferred from homology"/>
<dbReference type="Gene3D" id="3.60.21.60">
    <property type="match status" value="2"/>
</dbReference>
<evidence type="ECO:0000259" key="7">
    <source>
        <dbReference type="Pfam" id="PF04042"/>
    </source>
</evidence>
<keyword evidence="10" id="KW-1185">Reference proteome</keyword>
<dbReference type="Proteomes" id="UP001556367">
    <property type="component" value="Unassembled WGS sequence"/>
</dbReference>
<comment type="subcellular location">
    <subcellularLocation>
        <location evidence="1 6">Nucleus</location>
    </subcellularLocation>
</comment>
<comment type="similarity">
    <text evidence="2 6">Belongs to the DNA polymerase alpha subunit B family.</text>
</comment>
<dbReference type="InterPro" id="IPR054300">
    <property type="entry name" value="OB_DPOA2"/>
</dbReference>
<dbReference type="EMBL" id="JASNQZ010000010">
    <property type="protein sequence ID" value="KAL0952801.1"/>
    <property type="molecule type" value="Genomic_DNA"/>
</dbReference>
<comment type="function">
    <text evidence="6">Accessory subunit of the DNA polymerase alpha complex (also known as the alpha DNA polymerase-primase complex) which plays an essential role in the initiation of DNA synthesis.</text>
</comment>
<keyword evidence="5 6" id="KW-0539">Nucleus</keyword>
<dbReference type="Pfam" id="PF22062">
    <property type="entry name" value="OB_DPOA2"/>
    <property type="match status" value="1"/>
</dbReference>
<organism evidence="9 10">
    <name type="scientific">Hohenbuehelia grisea</name>
    <dbReference type="NCBI Taxonomy" id="104357"/>
    <lineage>
        <taxon>Eukaryota</taxon>
        <taxon>Fungi</taxon>
        <taxon>Dikarya</taxon>
        <taxon>Basidiomycota</taxon>
        <taxon>Agaricomycotina</taxon>
        <taxon>Agaricomycetes</taxon>
        <taxon>Agaricomycetidae</taxon>
        <taxon>Agaricales</taxon>
        <taxon>Pleurotineae</taxon>
        <taxon>Pleurotaceae</taxon>
        <taxon>Hohenbuehelia</taxon>
    </lineage>
</organism>
<comment type="caution">
    <text evidence="9">The sequence shown here is derived from an EMBL/GenBank/DDBJ whole genome shotgun (WGS) entry which is preliminary data.</text>
</comment>
<evidence type="ECO:0000313" key="9">
    <source>
        <dbReference type="EMBL" id="KAL0952801.1"/>
    </source>
</evidence>